<reference evidence="1 2" key="1">
    <citation type="journal article" date="2016" name="Mol. Biol. Evol.">
        <title>Comparative Genomics of Early-Diverging Mushroom-Forming Fungi Provides Insights into the Origins of Lignocellulose Decay Capabilities.</title>
        <authorList>
            <person name="Nagy L.G."/>
            <person name="Riley R."/>
            <person name="Tritt A."/>
            <person name="Adam C."/>
            <person name="Daum C."/>
            <person name="Floudas D."/>
            <person name="Sun H."/>
            <person name="Yadav J.S."/>
            <person name="Pangilinan J."/>
            <person name="Larsson K.H."/>
            <person name="Matsuura K."/>
            <person name="Barry K."/>
            <person name="Labutti K."/>
            <person name="Kuo R."/>
            <person name="Ohm R.A."/>
            <person name="Bhattacharya S.S."/>
            <person name="Shirouzu T."/>
            <person name="Yoshinaga Y."/>
            <person name="Martin F.M."/>
            <person name="Grigoriev I.V."/>
            <person name="Hibbett D.S."/>
        </authorList>
    </citation>
    <scope>NUCLEOTIDE SEQUENCE [LARGE SCALE GENOMIC DNA]</scope>
    <source>
        <strain evidence="1 2">HHB10207 ss-3</strain>
    </source>
</reference>
<keyword evidence="2" id="KW-1185">Reference proteome</keyword>
<gene>
    <name evidence="1" type="ORF">SISSUDRAFT_1047602</name>
</gene>
<evidence type="ECO:0000313" key="1">
    <source>
        <dbReference type="EMBL" id="KZT38020.1"/>
    </source>
</evidence>
<dbReference type="EMBL" id="KV428071">
    <property type="protein sequence ID" value="KZT38020.1"/>
    <property type="molecule type" value="Genomic_DNA"/>
</dbReference>
<organism evidence="1 2">
    <name type="scientific">Sistotremastrum suecicum HHB10207 ss-3</name>
    <dbReference type="NCBI Taxonomy" id="1314776"/>
    <lineage>
        <taxon>Eukaryota</taxon>
        <taxon>Fungi</taxon>
        <taxon>Dikarya</taxon>
        <taxon>Basidiomycota</taxon>
        <taxon>Agaricomycotina</taxon>
        <taxon>Agaricomycetes</taxon>
        <taxon>Sistotremastrales</taxon>
        <taxon>Sistotremastraceae</taxon>
        <taxon>Sistotremastrum</taxon>
    </lineage>
</organism>
<name>A0A166D0F4_9AGAM</name>
<protein>
    <submittedName>
        <fullName evidence="1">Uncharacterized protein</fullName>
    </submittedName>
</protein>
<dbReference type="AlphaFoldDB" id="A0A166D0F4"/>
<evidence type="ECO:0000313" key="2">
    <source>
        <dbReference type="Proteomes" id="UP000076798"/>
    </source>
</evidence>
<proteinExistence type="predicted"/>
<sequence length="81" mass="9184">MHPLIWMLMLRLGAEQTPHRHPISQASGIASQPVADVLPFPLLPRLLQLSEVRTPRYSIRGIKFVLRIDIKRSGSKSSFLI</sequence>
<accession>A0A166D0F4</accession>
<dbReference type="Proteomes" id="UP000076798">
    <property type="component" value="Unassembled WGS sequence"/>
</dbReference>